<protein>
    <submittedName>
        <fullName evidence="2">DUF2807 domain-containing protein</fullName>
    </submittedName>
</protein>
<dbReference type="PROSITE" id="PS51257">
    <property type="entry name" value="PROKAR_LIPOPROTEIN"/>
    <property type="match status" value="1"/>
</dbReference>
<evidence type="ECO:0000313" key="2">
    <source>
        <dbReference type="EMBL" id="MBK1896810.1"/>
    </source>
</evidence>
<gene>
    <name evidence="2" type="ORF">JHL15_13665</name>
</gene>
<feature type="domain" description="Putative auto-transporter adhesin head GIN" evidence="1">
    <location>
        <begin position="35"/>
        <end position="215"/>
    </location>
</feature>
<evidence type="ECO:0000313" key="3">
    <source>
        <dbReference type="Proteomes" id="UP000628669"/>
    </source>
</evidence>
<dbReference type="Proteomes" id="UP000628669">
    <property type="component" value="Unassembled WGS sequence"/>
</dbReference>
<sequence>MKNILYTFVLMMIVSCGKISPKGNIERKDVDVSEFVNLDLEGKFRVFYARGPKNFVEIETYPNVASNLDVDVKDKTLSIKEKRGTKGVDFYNVTIYSKYNLEKVSISDSVEMNISSEIKTDNFKLNLKNNATFMGSVNTRRAEVEMLNRSRANFLGETKNAVIKISDTASLIAPYWKITNLNIDSKNGNYAEVNVKDSLKGHIQNTAKFLYYNDPIRAFKIDKTTRVENKKLE</sequence>
<keyword evidence="3" id="KW-1185">Reference proteome</keyword>
<dbReference type="EMBL" id="JAENHK010000010">
    <property type="protein sequence ID" value="MBK1896810.1"/>
    <property type="molecule type" value="Genomic_DNA"/>
</dbReference>
<dbReference type="InterPro" id="IPR021255">
    <property type="entry name" value="DUF2807"/>
</dbReference>
<evidence type="ECO:0000259" key="1">
    <source>
        <dbReference type="Pfam" id="PF10988"/>
    </source>
</evidence>
<name>A0ABS1FWN5_9FLAO</name>
<dbReference type="Pfam" id="PF10988">
    <property type="entry name" value="DUF2807"/>
    <property type="match status" value="1"/>
</dbReference>
<accession>A0ABS1FWN5</accession>
<dbReference type="Gene3D" id="2.160.20.120">
    <property type="match status" value="1"/>
</dbReference>
<organism evidence="2 3">
    <name type="scientific">Chryseobacterium paridis</name>
    <dbReference type="NCBI Taxonomy" id="2800328"/>
    <lineage>
        <taxon>Bacteria</taxon>
        <taxon>Pseudomonadati</taxon>
        <taxon>Bacteroidota</taxon>
        <taxon>Flavobacteriia</taxon>
        <taxon>Flavobacteriales</taxon>
        <taxon>Weeksellaceae</taxon>
        <taxon>Chryseobacterium group</taxon>
        <taxon>Chryseobacterium</taxon>
    </lineage>
</organism>
<comment type="caution">
    <text evidence="2">The sequence shown here is derived from an EMBL/GenBank/DDBJ whole genome shotgun (WGS) entry which is preliminary data.</text>
</comment>
<reference evidence="3" key="1">
    <citation type="submission" date="2021-01" db="EMBL/GenBank/DDBJ databases">
        <title>Genome public.</title>
        <authorList>
            <person name="Liu C."/>
            <person name="Sun Q."/>
        </authorList>
    </citation>
    <scope>NUCLEOTIDE SEQUENCE [LARGE SCALE GENOMIC DNA]</scope>
    <source>
        <strain evidence="3">YIM B02567</strain>
    </source>
</reference>
<proteinExistence type="predicted"/>
<dbReference type="RefSeq" id="WP_200246574.1">
    <property type="nucleotide sequence ID" value="NZ_JAENHK010000010.1"/>
</dbReference>